<dbReference type="InterPro" id="IPR003599">
    <property type="entry name" value="Ig_sub"/>
</dbReference>
<comment type="subcellular location">
    <subcellularLocation>
        <location evidence="1">Cell membrane</location>
        <topology evidence="1">Single-pass membrane protein</topology>
    </subcellularLocation>
</comment>
<evidence type="ECO:0000256" key="6">
    <source>
        <dbReference type="ARBA" id="ARBA00022989"/>
    </source>
</evidence>
<dbReference type="FunFam" id="2.60.40.10:FF:000049">
    <property type="entry name" value="Leukocyte immunoglobulin-like receptor subfamily B member 1"/>
    <property type="match status" value="4"/>
</dbReference>
<protein>
    <recommendedName>
        <fullName evidence="13">Ig-like domain-containing protein</fullName>
    </recommendedName>
</protein>
<feature type="transmembrane region" description="Helical" evidence="12">
    <location>
        <begin position="493"/>
        <end position="514"/>
    </location>
</feature>
<evidence type="ECO:0000256" key="4">
    <source>
        <dbReference type="ARBA" id="ARBA00022729"/>
    </source>
</evidence>
<dbReference type="InterPro" id="IPR007110">
    <property type="entry name" value="Ig-like_dom"/>
</dbReference>
<dbReference type="InterPro" id="IPR003598">
    <property type="entry name" value="Ig_sub2"/>
</dbReference>
<evidence type="ECO:0000256" key="12">
    <source>
        <dbReference type="SAM" id="Phobius"/>
    </source>
</evidence>
<dbReference type="SMART" id="SM00408">
    <property type="entry name" value="IGc2"/>
    <property type="match status" value="2"/>
</dbReference>
<dbReference type="Pfam" id="PF00047">
    <property type="entry name" value="ig"/>
    <property type="match status" value="1"/>
</dbReference>
<feature type="region of interest" description="Disordered" evidence="11">
    <location>
        <begin position="13"/>
        <end position="45"/>
    </location>
</feature>
<reference evidence="14" key="1">
    <citation type="submission" date="2025-08" db="UniProtKB">
        <authorList>
            <consortium name="Ensembl"/>
        </authorList>
    </citation>
    <scope>IDENTIFICATION</scope>
</reference>
<keyword evidence="8" id="KW-1015">Disulfide bond</keyword>
<keyword evidence="7 12" id="KW-0472">Membrane</keyword>
<dbReference type="GO" id="GO:0032396">
    <property type="term" value="F:inhibitory MHC class I receptor activity"/>
    <property type="evidence" value="ECO:0007669"/>
    <property type="project" value="TreeGrafter"/>
</dbReference>
<dbReference type="InterPro" id="IPR050412">
    <property type="entry name" value="Ig-like_Receptors_ImmuneReg"/>
</dbReference>
<keyword evidence="3 12" id="KW-0812">Transmembrane</keyword>
<sequence>MTPSLKALLCLGEMEEGEGKPQPGRDPSPQPGCSVRTPQDSGGSRVGEALLRIQGEPLTGVSLPGLSVGLRTQEQAGTLPKPTIWAEPGSVIPWGSPVTIWCQGTLGVWEFYLNKEGSSPSWYRQPSLEPGDKGKFSISYMTQDYAGRYHCYYHSPTGWLESSGPLELVVTGAHRKPTLSALPSPVVTSGGNVTLQCGSWQRLDRFILTKEGEPKSSWTLDAQRGPHGQTQALLPVGRVIPSHRWMFRCHGFYRDTPQVWSAPSDPLELLVSGVSGKPSLLTPQGPVLASGQSLTLQCRSDVGYDRFALSQEGRQALPKHPGRQPQAGLSQADFPLGPVTNTHAGRYRCYGGHNLSSEWSAPSDPLDILVAGWFPDTPSLSVQPGPVVASGETVTLLCQSGSTRETFLLSKEGAARPPLRLRSKYRGGHFQAEFSMSPVTSAHNGTYRCYSSLSSNPYLLSHASAPLELTVSGGSEVGALPPTEPGPQTGLKWYLNVLIGVSVAFVLLPLILLVRHWGQSRRRKSGAADPEPKDTGLQSSSCPAAATQDQALYAAVKDTQPEDGVQLDHPQNRQDADPQEGTYAQVNHSRSRLRRGVATSPSSLSGRLLDTKDRQAEEDRQRDGQAAASEAPQDVTYAQLNHSTFRRETAPPAPQSAEPPEEPSVYAALAVR</sequence>
<dbReference type="SMART" id="SM00409">
    <property type="entry name" value="IG"/>
    <property type="match status" value="4"/>
</dbReference>
<dbReference type="Proteomes" id="UP000694561">
    <property type="component" value="Unplaced"/>
</dbReference>
<evidence type="ECO:0000313" key="15">
    <source>
        <dbReference type="Proteomes" id="UP000694561"/>
    </source>
</evidence>
<evidence type="ECO:0000313" key="14">
    <source>
        <dbReference type="Ensembl" id="ENSMMNP00015006324.1"/>
    </source>
</evidence>
<feature type="region of interest" description="Disordered" evidence="11">
    <location>
        <begin position="316"/>
        <end position="335"/>
    </location>
</feature>
<dbReference type="Gene3D" id="2.60.40.10">
    <property type="entry name" value="Immunoglobulins"/>
    <property type="match status" value="4"/>
</dbReference>
<keyword evidence="15" id="KW-1185">Reference proteome</keyword>
<dbReference type="Pfam" id="PF13895">
    <property type="entry name" value="Ig_2"/>
    <property type="match status" value="1"/>
</dbReference>
<feature type="domain" description="Ig-like" evidence="13">
    <location>
        <begin position="80"/>
        <end position="151"/>
    </location>
</feature>
<evidence type="ECO:0000256" key="8">
    <source>
        <dbReference type="ARBA" id="ARBA00023157"/>
    </source>
</evidence>
<dbReference type="GO" id="GO:0002764">
    <property type="term" value="P:immune response-regulating signaling pathway"/>
    <property type="evidence" value="ECO:0007669"/>
    <property type="project" value="TreeGrafter"/>
</dbReference>
<accession>A0A8C6ATN5</accession>
<dbReference type="InterPro" id="IPR013151">
    <property type="entry name" value="Immunoglobulin_dom"/>
</dbReference>
<feature type="compositionally biased region" description="Basic and acidic residues" evidence="11">
    <location>
        <begin position="609"/>
        <end position="623"/>
    </location>
</feature>
<dbReference type="Pfam" id="PF13927">
    <property type="entry name" value="Ig_3"/>
    <property type="match status" value="1"/>
</dbReference>
<name>A0A8C6ATN5_MONMO</name>
<dbReference type="GeneTree" id="ENSGT01100000263478"/>
<evidence type="ECO:0000256" key="3">
    <source>
        <dbReference type="ARBA" id="ARBA00022692"/>
    </source>
</evidence>
<evidence type="ECO:0000256" key="9">
    <source>
        <dbReference type="ARBA" id="ARBA00023180"/>
    </source>
</evidence>
<keyword evidence="10" id="KW-0393">Immunoglobulin domain</keyword>
<dbReference type="PANTHER" id="PTHR11738">
    <property type="entry name" value="MHC CLASS I NK CELL RECEPTOR"/>
    <property type="match status" value="1"/>
</dbReference>
<keyword evidence="6 12" id="KW-1133">Transmembrane helix</keyword>
<keyword evidence="9" id="KW-0325">Glycoprotein</keyword>
<feature type="domain" description="Ig-like" evidence="13">
    <location>
        <begin position="378"/>
        <end position="472"/>
    </location>
</feature>
<dbReference type="GO" id="GO:0005886">
    <property type="term" value="C:plasma membrane"/>
    <property type="evidence" value="ECO:0007669"/>
    <property type="project" value="UniProtKB-SubCell"/>
</dbReference>
<dbReference type="InterPro" id="IPR036179">
    <property type="entry name" value="Ig-like_dom_sf"/>
</dbReference>
<dbReference type="InterPro" id="IPR013783">
    <property type="entry name" value="Ig-like_fold"/>
</dbReference>
<dbReference type="GO" id="GO:0019221">
    <property type="term" value="P:cytokine-mediated signaling pathway"/>
    <property type="evidence" value="ECO:0007669"/>
    <property type="project" value="TreeGrafter"/>
</dbReference>
<evidence type="ECO:0000256" key="2">
    <source>
        <dbReference type="ARBA" id="ARBA00022475"/>
    </source>
</evidence>
<feature type="region of interest" description="Disordered" evidence="11">
    <location>
        <begin position="562"/>
        <end position="672"/>
    </location>
</feature>
<evidence type="ECO:0000256" key="5">
    <source>
        <dbReference type="ARBA" id="ARBA00022737"/>
    </source>
</evidence>
<evidence type="ECO:0000256" key="10">
    <source>
        <dbReference type="ARBA" id="ARBA00023319"/>
    </source>
</evidence>
<dbReference type="SUPFAM" id="SSF48726">
    <property type="entry name" value="Immunoglobulin"/>
    <property type="match status" value="4"/>
</dbReference>
<keyword evidence="4" id="KW-0732">Signal</keyword>
<dbReference type="PANTHER" id="PTHR11738:SF179">
    <property type="entry name" value="LEUKOCYTE IMMUNOGLOBULIN-LIKE RECEPTOR SUBFAMILY A MEMBER 5"/>
    <property type="match status" value="1"/>
</dbReference>
<evidence type="ECO:0000256" key="1">
    <source>
        <dbReference type="ARBA" id="ARBA00004162"/>
    </source>
</evidence>
<evidence type="ECO:0000256" key="11">
    <source>
        <dbReference type="SAM" id="MobiDB-lite"/>
    </source>
</evidence>
<evidence type="ECO:0000259" key="13">
    <source>
        <dbReference type="PROSITE" id="PS50835"/>
    </source>
</evidence>
<evidence type="ECO:0000256" key="7">
    <source>
        <dbReference type="ARBA" id="ARBA00023136"/>
    </source>
</evidence>
<keyword evidence="5" id="KW-0677">Repeat</keyword>
<dbReference type="AlphaFoldDB" id="A0A8C6ATN5"/>
<keyword evidence="2" id="KW-1003">Cell membrane</keyword>
<gene>
    <name evidence="14" type="primary">LOC114899721</name>
</gene>
<reference evidence="14" key="2">
    <citation type="submission" date="2025-09" db="UniProtKB">
        <authorList>
            <consortium name="Ensembl"/>
        </authorList>
    </citation>
    <scope>IDENTIFICATION</scope>
</reference>
<feature type="region of interest" description="Disordered" evidence="11">
    <location>
        <begin position="521"/>
        <end position="544"/>
    </location>
</feature>
<dbReference type="Ensembl" id="ENSMMNT00015006917.1">
    <property type="protein sequence ID" value="ENSMMNP00015006324.1"/>
    <property type="gene ID" value="ENSMMNG00015004719.1"/>
</dbReference>
<proteinExistence type="predicted"/>
<organism evidence="14 15">
    <name type="scientific">Monodon monoceros</name>
    <name type="common">Narwhal</name>
    <name type="synonym">Ceratodon monodon</name>
    <dbReference type="NCBI Taxonomy" id="40151"/>
    <lineage>
        <taxon>Eukaryota</taxon>
        <taxon>Metazoa</taxon>
        <taxon>Chordata</taxon>
        <taxon>Craniata</taxon>
        <taxon>Vertebrata</taxon>
        <taxon>Euteleostomi</taxon>
        <taxon>Mammalia</taxon>
        <taxon>Eutheria</taxon>
        <taxon>Laurasiatheria</taxon>
        <taxon>Artiodactyla</taxon>
        <taxon>Whippomorpha</taxon>
        <taxon>Cetacea</taxon>
        <taxon>Odontoceti</taxon>
        <taxon>Monodontidae</taxon>
        <taxon>Monodon</taxon>
    </lineage>
</organism>
<dbReference type="PROSITE" id="PS50835">
    <property type="entry name" value="IG_LIKE"/>
    <property type="match status" value="2"/>
</dbReference>